<dbReference type="PROSITE" id="PS50294">
    <property type="entry name" value="WD_REPEATS_REGION"/>
    <property type="match status" value="1"/>
</dbReference>
<evidence type="ECO:0000259" key="8">
    <source>
        <dbReference type="Pfam" id="PF04003"/>
    </source>
</evidence>
<dbReference type="SMART" id="SM00320">
    <property type="entry name" value="WD40"/>
    <property type="match status" value="2"/>
</dbReference>
<keyword evidence="2 4" id="KW-0853">WD repeat</keyword>
<feature type="coiled-coil region" evidence="5">
    <location>
        <begin position="870"/>
        <end position="929"/>
    </location>
</feature>
<evidence type="ECO:0000259" key="7">
    <source>
        <dbReference type="Pfam" id="PF00501"/>
    </source>
</evidence>
<proteinExistence type="inferred from homology"/>
<dbReference type="Proteomes" id="UP001259832">
    <property type="component" value="Unassembled WGS sequence"/>
</dbReference>
<dbReference type="Pfam" id="PF04003">
    <property type="entry name" value="Utp12"/>
    <property type="match status" value="1"/>
</dbReference>
<dbReference type="InterPro" id="IPR011044">
    <property type="entry name" value="Quino_amine_DH_bsu"/>
</dbReference>
<dbReference type="GO" id="GO:0000462">
    <property type="term" value="P:maturation of SSU-rRNA from tricistronic rRNA transcript (SSU-rRNA, 5.8S rRNA, LSU-rRNA)"/>
    <property type="evidence" value="ECO:0007669"/>
    <property type="project" value="TreeGrafter"/>
</dbReference>
<dbReference type="PROSITE" id="PS00678">
    <property type="entry name" value="WD_REPEATS_1"/>
    <property type="match status" value="1"/>
</dbReference>
<dbReference type="GO" id="GO:0000028">
    <property type="term" value="P:ribosomal small subunit assembly"/>
    <property type="evidence" value="ECO:0007669"/>
    <property type="project" value="TreeGrafter"/>
</dbReference>
<dbReference type="PROSITE" id="PS50082">
    <property type="entry name" value="WD_REPEATS_2"/>
    <property type="match status" value="1"/>
</dbReference>
<feature type="region of interest" description="Disordered" evidence="6">
    <location>
        <begin position="671"/>
        <end position="695"/>
    </location>
</feature>
<dbReference type="Gene3D" id="2.130.10.10">
    <property type="entry name" value="YVTN repeat-like/Quinoprotein amine dehydrogenase"/>
    <property type="match status" value="1"/>
</dbReference>
<evidence type="ECO:0000256" key="6">
    <source>
        <dbReference type="SAM" id="MobiDB-lite"/>
    </source>
</evidence>
<keyword evidence="3" id="KW-0677">Repeat</keyword>
<feature type="domain" description="Small-subunit processome Utp12" evidence="8">
    <location>
        <begin position="1328"/>
        <end position="1425"/>
    </location>
</feature>
<dbReference type="InterPro" id="IPR007148">
    <property type="entry name" value="SSU_processome_Utp12"/>
</dbReference>
<protein>
    <submittedName>
        <fullName evidence="9">Periodic tryptophan protein 2</fullName>
    </submittedName>
</protein>
<evidence type="ECO:0000313" key="9">
    <source>
        <dbReference type="EMBL" id="KAK1934325.1"/>
    </source>
</evidence>
<evidence type="ECO:0000256" key="2">
    <source>
        <dbReference type="ARBA" id="ARBA00022574"/>
    </source>
</evidence>
<accession>A0AAD9LF79</accession>
<dbReference type="InterPro" id="IPR019775">
    <property type="entry name" value="WD40_repeat_CS"/>
</dbReference>
<gene>
    <name evidence="9" type="ORF">P3T76_011528</name>
</gene>
<evidence type="ECO:0000256" key="3">
    <source>
        <dbReference type="ARBA" id="ARBA00022737"/>
    </source>
</evidence>
<organism evidence="9 10">
    <name type="scientific">Phytophthora citrophthora</name>
    <dbReference type="NCBI Taxonomy" id="4793"/>
    <lineage>
        <taxon>Eukaryota</taxon>
        <taxon>Sar</taxon>
        <taxon>Stramenopiles</taxon>
        <taxon>Oomycota</taxon>
        <taxon>Peronosporomycetes</taxon>
        <taxon>Peronosporales</taxon>
        <taxon>Peronosporaceae</taxon>
        <taxon>Phytophthora</taxon>
    </lineage>
</organism>
<evidence type="ECO:0000256" key="4">
    <source>
        <dbReference type="PROSITE-ProRule" id="PRU00221"/>
    </source>
</evidence>
<evidence type="ECO:0000256" key="5">
    <source>
        <dbReference type="SAM" id="Coils"/>
    </source>
</evidence>
<dbReference type="InterPro" id="IPR042099">
    <property type="entry name" value="ANL_N_sf"/>
</dbReference>
<dbReference type="SUPFAM" id="SSF56801">
    <property type="entry name" value="Acetyl-CoA synthetase-like"/>
    <property type="match status" value="1"/>
</dbReference>
<dbReference type="InterPro" id="IPR001680">
    <property type="entry name" value="WD40_rpt"/>
</dbReference>
<dbReference type="InterPro" id="IPR027145">
    <property type="entry name" value="PWP2"/>
</dbReference>
<dbReference type="InterPro" id="IPR015943">
    <property type="entry name" value="WD40/YVTN_repeat-like_dom_sf"/>
</dbReference>
<name>A0AAD9LF79_9STRA</name>
<reference evidence="9" key="1">
    <citation type="submission" date="2023-08" db="EMBL/GenBank/DDBJ databases">
        <title>Reference Genome Resource for the Citrus Pathogen Phytophthora citrophthora.</title>
        <authorList>
            <person name="Moller H."/>
            <person name="Coetzee B."/>
            <person name="Rose L.J."/>
            <person name="Van Niekerk J.M."/>
        </authorList>
    </citation>
    <scope>NUCLEOTIDE SEQUENCE</scope>
    <source>
        <strain evidence="9">STE-U-9442</strain>
    </source>
</reference>
<dbReference type="Gene3D" id="3.40.50.12780">
    <property type="entry name" value="N-terminal domain of ligase-like"/>
    <property type="match status" value="2"/>
</dbReference>
<feature type="domain" description="AMP-dependent synthetase/ligase" evidence="7">
    <location>
        <begin position="297"/>
        <end position="457"/>
    </location>
</feature>
<dbReference type="PANTHER" id="PTHR19858:SF0">
    <property type="entry name" value="PERIODIC TRYPTOPHAN PROTEIN 2 HOMOLOG"/>
    <property type="match status" value="1"/>
</dbReference>
<dbReference type="GO" id="GO:0034388">
    <property type="term" value="C:Pwp2p-containing subcomplex of 90S preribosome"/>
    <property type="evidence" value="ECO:0007669"/>
    <property type="project" value="TreeGrafter"/>
</dbReference>
<dbReference type="EMBL" id="JASMQC010000026">
    <property type="protein sequence ID" value="KAK1934325.1"/>
    <property type="molecule type" value="Genomic_DNA"/>
</dbReference>
<dbReference type="PROSITE" id="PS50096">
    <property type="entry name" value="IQ"/>
    <property type="match status" value="1"/>
</dbReference>
<dbReference type="Pfam" id="PF00400">
    <property type="entry name" value="WD40"/>
    <property type="match status" value="1"/>
</dbReference>
<keyword evidence="5" id="KW-0175">Coiled coil</keyword>
<sequence>MLKIVMAPFNKVVLVDRPDRDSYNFHVSQLRIRIEMAFGLLVNKWRILKQPLFVRLRHCRIVISACMRLHNFCITQRCMTANTSPQQMLQSMARYVRSWNNQEPLHYDASDVDVNCFEEDQIESHVDPLEVELDDGSRRSLALTSCADESLEWTYVALLRRAFALRDELLTTSNLALNSLELVGRLDHLAGGIAVPLHPAYPADEMDYIVSDSGDALLVVNESFTAPDSKLKEYVAGLPMKMNVEVIVRPDDVKGGDEKELSVDQQNEMQQWLETRDYCKAGAYKIYTSAPRECNGHLIHFLPLHHVHEILNDLLCVMYVGGSVELLPFVKPLLIWAKLGEASYTKRPVTMLMAVPTVYMKLQEDLEKQPQDDSKVQSVLAGACGLRLAISGSMACQFGMVLTNPLQGDSHLGYVGNIFPSVSVRVVDPDTKTELSLSEEKADELRVKGPSVFREYWRKPEATSNEFDANGTRRHGEESFRGLFQRLDDAYQQLDHVFMKWLSQLDFSSGDVHLQERKEKSFEFACFNVLPFDTHFKGVEKHFVNVSLYEKAEKGLNVPDTIIADFKKETFSSSFRVDIQVKQVIRRYVEEDRDVVIWVAHAGSIEFKHKLLQGLIHHLLGYAVTRRSSESTPDRVVSVLQLCYKVSLTSPPTAVHNRLPRYYFHSLEHPSAPGANRERSDRPIPSPQYARPLPYNSCPFERDDGVMNWEDSSDINSLSELYNNTELSSILYFFGRDKLTNVESQRMMAVMGDLLDRLNYLTYVPLEPQGSLLESLRESRCLNSAELLREHWRWEQLYVQATQAMDSHQVRATARAMCRDLRENPVAVEVLYHKGTTAHDRSEDLQMLVKALSELTDLTHAQLDKTLEDAKSKKELMAVAESRMKQAEDERLAIREKLTEMRKTKEEEVALLDAQVQKLRNELHTINQTASHELMMIDTDLKDAQAKAHDQHADEMKLLLDQASALELNATKMAQEHQEEEDVLRKKKCKMAAEVAAVVEKFDGEMEAMEGELRTLEETFRKEREQCEQFNEHFLKIDEEQSRIDAEERVLDEIRTREREKQMMIYNAATRIQKVYRGLLCRRDKKSFIEPLAHPTDVLAVAFRPDGKQLASTTLNGAVNIWDVEDGEQVGTIDGKRDIAGGRKEGDHITAANNQLSKHFTSVCYSADGALLLAGGRSKFVCIYAVEPQILLKKFQISHNLSLDGILEKLNSKNVTESGLSKNELDAHLDDSEASGRSAGDSLVGAKRAVDPGSRRKNMEVLSKAVLFSPTGRAWAAATTEGLLIYGLDESLAFDPFELDEDITPETITRTLARREYARALVMALHLNEEPLIARCVEGIPIASIPLVAQTLRGEMYLQRLLQLLAKRMERSPHLEFYLQWSLAVLNTHGQTLRDDPSSSTTCLPTLRSLQKSIARHLQDLAKMYSPSVRGSCGDLETRHSDIYRIMESCPMTWTHIKKKRATLSDWTMMMRHISNGIKATLGAPTPNPQDEAHAIVLFKIGYEKLTLKPSQRTRRAERIKLTTVLRLQQCCSVHCPGSLEAVIITITGVSTATFYRIVYRVMFAINDSDKLAPRFPSTPQGLSSSAAAFRSCSSHGIIENCIGGFAQYVFPEKMSVDEYYLSFLDTIRSMDSMFKPARITSHDLRRFRLAYLEE</sequence>
<dbReference type="Pfam" id="PF00501">
    <property type="entry name" value="AMP-binding"/>
    <property type="match status" value="1"/>
</dbReference>
<evidence type="ECO:0000313" key="10">
    <source>
        <dbReference type="Proteomes" id="UP001259832"/>
    </source>
</evidence>
<dbReference type="CDD" id="cd23767">
    <property type="entry name" value="IQCD"/>
    <property type="match status" value="1"/>
</dbReference>
<feature type="coiled-coil region" evidence="5">
    <location>
        <begin position="999"/>
        <end position="1057"/>
    </location>
</feature>
<dbReference type="GO" id="GO:0032040">
    <property type="term" value="C:small-subunit processome"/>
    <property type="evidence" value="ECO:0007669"/>
    <property type="project" value="TreeGrafter"/>
</dbReference>
<comment type="caution">
    <text evidence="9">The sequence shown here is derived from an EMBL/GenBank/DDBJ whole genome shotgun (WGS) entry which is preliminary data.</text>
</comment>
<dbReference type="InterPro" id="IPR000873">
    <property type="entry name" value="AMP-dep_synth/lig_dom"/>
</dbReference>
<keyword evidence="10" id="KW-1185">Reference proteome</keyword>
<feature type="repeat" description="WD" evidence="4">
    <location>
        <begin position="1091"/>
        <end position="1132"/>
    </location>
</feature>
<dbReference type="SUPFAM" id="SSF50969">
    <property type="entry name" value="YVTN repeat-like/Quinoprotein amine dehydrogenase"/>
    <property type="match status" value="1"/>
</dbReference>
<comment type="similarity">
    <text evidence="1">Belongs to the WD repeat PWP2 family.</text>
</comment>
<evidence type="ECO:0000256" key="1">
    <source>
        <dbReference type="ARBA" id="ARBA00010226"/>
    </source>
</evidence>
<dbReference type="PANTHER" id="PTHR19858">
    <property type="entry name" value="WD40 REPEAT PROTEIN"/>
    <property type="match status" value="1"/>
</dbReference>